<reference evidence="2 3" key="1">
    <citation type="submission" date="2018-03" db="EMBL/GenBank/DDBJ databases">
        <title>Genomic Encyclopedia of Type Strains, Phase III (KMG-III): the genomes of soil and plant-associated and newly described type strains.</title>
        <authorList>
            <person name="Whitman W."/>
        </authorList>
    </citation>
    <scope>NUCLEOTIDE SEQUENCE [LARGE SCALE GENOMIC DNA]</scope>
    <source>
        <strain evidence="2 3">CGMCC 4.7104</strain>
    </source>
</reference>
<dbReference type="Gene3D" id="3.90.1200.10">
    <property type="match status" value="1"/>
</dbReference>
<proteinExistence type="predicted"/>
<dbReference type="Proteomes" id="UP000238312">
    <property type="component" value="Unassembled WGS sequence"/>
</dbReference>
<sequence length="223" mass="23644">MRIGELLGVGRSADVYAIGGGRVLRRYRYDRDAGQESAVMAYVAEHGYPVPEVFPGEGRSTDLVMSLVRGPTLLQAFAAGKADAGQVGRILAGLLRRLHEIPPMEPGEPGDRVLHLDLHPDNVMLAPQGPVVIDWANSRPGPPALDCALSALIIAQVAVDEEIGPPEEARRALAALVTELGDALDVGDPLDEAAAIRNANPTLSDREIDLLGEAVTLVRELAS</sequence>
<accession>A0A2T0N144</accession>
<dbReference type="EMBL" id="PVNG01000007">
    <property type="protein sequence ID" value="PRX65509.1"/>
    <property type="molecule type" value="Genomic_DNA"/>
</dbReference>
<comment type="caution">
    <text evidence="2">The sequence shown here is derived from an EMBL/GenBank/DDBJ whole genome shotgun (WGS) entry which is preliminary data.</text>
</comment>
<dbReference type="InterPro" id="IPR011009">
    <property type="entry name" value="Kinase-like_dom_sf"/>
</dbReference>
<protein>
    <submittedName>
        <fullName evidence="2">Phosphotransferase family enzyme</fullName>
    </submittedName>
</protein>
<keyword evidence="2" id="KW-0808">Transferase</keyword>
<name>A0A2T0N144_9ACTN</name>
<gene>
    <name evidence="2" type="ORF">B0I32_107271</name>
</gene>
<dbReference type="RefSeq" id="WP_106240771.1">
    <property type="nucleotide sequence ID" value="NZ_PVNG01000007.1"/>
</dbReference>
<keyword evidence="3" id="KW-1185">Reference proteome</keyword>
<dbReference type="SUPFAM" id="SSF56112">
    <property type="entry name" value="Protein kinase-like (PK-like)"/>
    <property type="match status" value="1"/>
</dbReference>
<feature type="domain" description="Aminoglycoside phosphotransferase" evidence="1">
    <location>
        <begin position="6"/>
        <end position="111"/>
    </location>
</feature>
<dbReference type="InterPro" id="IPR002575">
    <property type="entry name" value="Aminoglycoside_PTrfase"/>
</dbReference>
<dbReference type="AlphaFoldDB" id="A0A2T0N144"/>
<dbReference type="OrthoDB" id="9797603at2"/>
<dbReference type="GO" id="GO:0016740">
    <property type="term" value="F:transferase activity"/>
    <property type="evidence" value="ECO:0007669"/>
    <property type="project" value="UniProtKB-KW"/>
</dbReference>
<evidence type="ECO:0000259" key="1">
    <source>
        <dbReference type="Pfam" id="PF01636"/>
    </source>
</evidence>
<evidence type="ECO:0000313" key="2">
    <source>
        <dbReference type="EMBL" id="PRX65509.1"/>
    </source>
</evidence>
<organism evidence="2 3">
    <name type="scientific">Nonomuraea fuscirosea</name>
    <dbReference type="NCBI Taxonomy" id="1291556"/>
    <lineage>
        <taxon>Bacteria</taxon>
        <taxon>Bacillati</taxon>
        <taxon>Actinomycetota</taxon>
        <taxon>Actinomycetes</taxon>
        <taxon>Streptosporangiales</taxon>
        <taxon>Streptosporangiaceae</taxon>
        <taxon>Nonomuraea</taxon>
    </lineage>
</organism>
<dbReference type="Pfam" id="PF01636">
    <property type="entry name" value="APH"/>
    <property type="match status" value="2"/>
</dbReference>
<evidence type="ECO:0000313" key="3">
    <source>
        <dbReference type="Proteomes" id="UP000238312"/>
    </source>
</evidence>
<feature type="domain" description="Aminoglycoside phosphotransferase" evidence="1">
    <location>
        <begin position="112"/>
        <end position="156"/>
    </location>
</feature>